<dbReference type="InterPro" id="IPR052953">
    <property type="entry name" value="Ser-rich/MCO-related"/>
</dbReference>
<feature type="compositionally biased region" description="Low complexity" evidence="3">
    <location>
        <begin position="27"/>
        <end position="54"/>
    </location>
</feature>
<comment type="caution">
    <text evidence="6">The sequence shown here is derived from an EMBL/GenBank/DDBJ whole genome shotgun (WGS) entry which is preliminary data.</text>
</comment>
<dbReference type="InterPro" id="IPR000923">
    <property type="entry name" value="BlueCu_1"/>
</dbReference>
<dbReference type="EMBL" id="JAEVFJ010000002">
    <property type="protein sequence ID" value="KAH8107219.1"/>
    <property type="molecule type" value="Genomic_DNA"/>
</dbReference>
<protein>
    <submittedName>
        <fullName evidence="6">Cupredoxin</fullName>
    </submittedName>
</protein>
<proteinExistence type="predicted"/>
<dbReference type="GO" id="GO:0009055">
    <property type="term" value="F:electron transfer activity"/>
    <property type="evidence" value="ECO:0007669"/>
    <property type="project" value="InterPro"/>
</dbReference>
<keyword evidence="4" id="KW-0732">Signal</keyword>
<sequence>MFKLATVFALLPALALASPQYGGGYGSPSTPTSGGSSSSAAPAAAPSAPPSSSTQINVDVGAGGNFVFNPANITAAAGTLVTFFFPDGSVPHSVTQSSFANPCTPLASGFDSGLQNSKQFTINVTDASTPIWFFCKAPAHCGSGMVGSINAPAAGNTFDNFQAAAIKIGANEQTVQDNGFVSGGVGAIATASPAATATSPASPGGSGASGSGTSPSPAPGSSGSDASTLMISSGLGLIVMATVIGLLA</sequence>
<evidence type="ECO:0000259" key="5">
    <source>
        <dbReference type="Pfam" id="PF00127"/>
    </source>
</evidence>
<evidence type="ECO:0000256" key="1">
    <source>
        <dbReference type="ARBA" id="ARBA00022723"/>
    </source>
</evidence>
<feature type="region of interest" description="Disordered" evidence="3">
    <location>
        <begin position="195"/>
        <end position="225"/>
    </location>
</feature>
<dbReference type="SUPFAM" id="SSF49503">
    <property type="entry name" value="Cupredoxins"/>
    <property type="match status" value="1"/>
</dbReference>
<dbReference type="CDD" id="cd00920">
    <property type="entry name" value="Cupredoxin"/>
    <property type="match status" value="1"/>
</dbReference>
<feature type="signal peptide" evidence="4">
    <location>
        <begin position="1"/>
        <end position="17"/>
    </location>
</feature>
<accession>A0A8K0XUD9</accession>
<keyword evidence="7" id="KW-1185">Reference proteome</keyword>
<dbReference type="PANTHER" id="PTHR34883">
    <property type="entry name" value="SERINE-RICH PROTEIN, PUTATIVE-RELATED-RELATED"/>
    <property type="match status" value="1"/>
</dbReference>
<evidence type="ECO:0000313" key="7">
    <source>
        <dbReference type="Proteomes" id="UP000813824"/>
    </source>
</evidence>
<dbReference type="AlphaFoldDB" id="A0A8K0XUD9"/>
<feature type="domain" description="Blue (type 1) copper" evidence="5">
    <location>
        <begin position="58"/>
        <end position="149"/>
    </location>
</feature>
<keyword evidence="2" id="KW-0186">Copper</keyword>
<keyword evidence="1" id="KW-0479">Metal-binding</keyword>
<dbReference type="Proteomes" id="UP000813824">
    <property type="component" value="Unassembled WGS sequence"/>
</dbReference>
<organism evidence="6 7">
    <name type="scientific">Cristinia sonorae</name>
    <dbReference type="NCBI Taxonomy" id="1940300"/>
    <lineage>
        <taxon>Eukaryota</taxon>
        <taxon>Fungi</taxon>
        <taxon>Dikarya</taxon>
        <taxon>Basidiomycota</taxon>
        <taxon>Agaricomycotina</taxon>
        <taxon>Agaricomycetes</taxon>
        <taxon>Agaricomycetidae</taxon>
        <taxon>Agaricales</taxon>
        <taxon>Pleurotineae</taxon>
        <taxon>Stephanosporaceae</taxon>
        <taxon>Cristinia</taxon>
    </lineage>
</organism>
<dbReference type="Pfam" id="PF00127">
    <property type="entry name" value="Copper-bind"/>
    <property type="match status" value="1"/>
</dbReference>
<dbReference type="Gene3D" id="2.60.40.420">
    <property type="entry name" value="Cupredoxins - blue copper proteins"/>
    <property type="match status" value="1"/>
</dbReference>
<dbReference type="GO" id="GO:0005507">
    <property type="term" value="F:copper ion binding"/>
    <property type="evidence" value="ECO:0007669"/>
    <property type="project" value="InterPro"/>
</dbReference>
<evidence type="ECO:0000256" key="2">
    <source>
        <dbReference type="ARBA" id="ARBA00023008"/>
    </source>
</evidence>
<dbReference type="PANTHER" id="PTHR34883:SF15">
    <property type="entry name" value="EXTRACELLULAR SERINE-RICH PROTEIN"/>
    <property type="match status" value="1"/>
</dbReference>
<evidence type="ECO:0000256" key="4">
    <source>
        <dbReference type="SAM" id="SignalP"/>
    </source>
</evidence>
<gene>
    <name evidence="6" type="ORF">BXZ70DRAFT_885839</name>
</gene>
<dbReference type="InterPro" id="IPR008972">
    <property type="entry name" value="Cupredoxin"/>
</dbReference>
<evidence type="ECO:0000313" key="6">
    <source>
        <dbReference type="EMBL" id="KAH8107219.1"/>
    </source>
</evidence>
<dbReference type="OrthoDB" id="1921208at2759"/>
<name>A0A8K0XUD9_9AGAR</name>
<feature type="compositionally biased region" description="Low complexity" evidence="3">
    <location>
        <begin position="211"/>
        <end position="225"/>
    </location>
</feature>
<feature type="chain" id="PRO_5035476231" evidence="4">
    <location>
        <begin position="18"/>
        <end position="248"/>
    </location>
</feature>
<feature type="region of interest" description="Disordered" evidence="3">
    <location>
        <begin position="25"/>
        <end position="54"/>
    </location>
</feature>
<evidence type="ECO:0000256" key="3">
    <source>
        <dbReference type="SAM" id="MobiDB-lite"/>
    </source>
</evidence>
<reference evidence="6" key="1">
    <citation type="journal article" date="2021" name="New Phytol.">
        <title>Evolutionary innovations through gain and loss of genes in the ectomycorrhizal Boletales.</title>
        <authorList>
            <person name="Wu G."/>
            <person name="Miyauchi S."/>
            <person name="Morin E."/>
            <person name="Kuo A."/>
            <person name="Drula E."/>
            <person name="Varga T."/>
            <person name="Kohler A."/>
            <person name="Feng B."/>
            <person name="Cao Y."/>
            <person name="Lipzen A."/>
            <person name="Daum C."/>
            <person name="Hundley H."/>
            <person name="Pangilinan J."/>
            <person name="Johnson J."/>
            <person name="Barry K."/>
            <person name="LaButti K."/>
            <person name="Ng V."/>
            <person name="Ahrendt S."/>
            <person name="Min B."/>
            <person name="Choi I.G."/>
            <person name="Park H."/>
            <person name="Plett J.M."/>
            <person name="Magnuson J."/>
            <person name="Spatafora J.W."/>
            <person name="Nagy L.G."/>
            <person name="Henrissat B."/>
            <person name="Grigoriev I.V."/>
            <person name="Yang Z.L."/>
            <person name="Xu J."/>
            <person name="Martin F.M."/>
        </authorList>
    </citation>
    <scope>NUCLEOTIDE SEQUENCE</scope>
    <source>
        <strain evidence="6">KKN 215</strain>
    </source>
</reference>